<organism evidence="1 2">
    <name type="scientific">Smallanthus sonchifolius</name>
    <dbReference type="NCBI Taxonomy" id="185202"/>
    <lineage>
        <taxon>Eukaryota</taxon>
        <taxon>Viridiplantae</taxon>
        <taxon>Streptophyta</taxon>
        <taxon>Embryophyta</taxon>
        <taxon>Tracheophyta</taxon>
        <taxon>Spermatophyta</taxon>
        <taxon>Magnoliopsida</taxon>
        <taxon>eudicotyledons</taxon>
        <taxon>Gunneridae</taxon>
        <taxon>Pentapetalae</taxon>
        <taxon>asterids</taxon>
        <taxon>campanulids</taxon>
        <taxon>Asterales</taxon>
        <taxon>Asteraceae</taxon>
        <taxon>Asteroideae</taxon>
        <taxon>Heliantheae alliance</taxon>
        <taxon>Millerieae</taxon>
        <taxon>Smallanthus</taxon>
    </lineage>
</organism>
<dbReference type="Proteomes" id="UP001056120">
    <property type="component" value="Linkage Group LG20"/>
</dbReference>
<comment type="caution">
    <text evidence="1">The sequence shown here is derived from an EMBL/GenBank/DDBJ whole genome shotgun (WGS) entry which is preliminary data.</text>
</comment>
<reference evidence="2" key="1">
    <citation type="journal article" date="2022" name="Mol. Ecol. Resour.">
        <title>The genomes of chicory, endive, great burdock and yacon provide insights into Asteraceae palaeo-polyploidization history and plant inulin production.</title>
        <authorList>
            <person name="Fan W."/>
            <person name="Wang S."/>
            <person name="Wang H."/>
            <person name="Wang A."/>
            <person name="Jiang F."/>
            <person name="Liu H."/>
            <person name="Zhao H."/>
            <person name="Xu D."/>
            <person name="Zhang Y."/>
        </authorList>
    </citation>
    <scope>NUCLEOTIDE SEQUENCE [LARGE SCALE GENOMIC DNA]</scope>
    <source>
        <strain evidence="2">cv. Yunnan</strain>
    </source>
</reference>
<reference evidence="1 2" key="2">
    <citation type="journal article" date="2022" name="Mol. Ecol. Resour.">
        <title>The genomes of chicory, endive, great burdock and yacon provide insights into Asteraceae paleo-polyploidization history and plant inulin production.</title>
        <authorList>
            <person name="Fan W."/>
            <person name="Wang S."/>
            <person name="Wang H."/>
            <person name="Wang A."/>
            <person name="Jiang F."/>
            <person name="Liu H."/>
            <person name="Zhao H."/>
            <person name="Xu D."/>
            <person name="Zhang Y."/>
        </authorList>
    </citation>
    <scope>NUCLEOTIDE SEQUENCE [LARGE SCALE GENOMIC DNA]</scope>
    <source>
        <strain evidence="2">cv. Yunnan</strain>
        <tissue evidence="1">Leaves</tissue>
    </source>
</reference>
<protein>
    <submittedName>
        <fullName evidence="1">Uncharacterized protein</fullName>
    </submittedName>
</protein>
<dbReference type="EMBL" id="CM042037">
    <property type="protein sequence ID" value="KAI3741904.1"/>
    <property type="molecule type" value="Genomic_DNA"/>
</dbReference>
<name>A0ACB9D5P0_9ASTR</name>
<keyword evidence="2" id="KW-1185">Reference proteome</keyword>
<gene>
    <name evidence="1" type="ORF">L1987_59583</name>
</gene>
<accession>A0ACB9D5P0</accession>
<evidence type="ECO:0000313" key="1">
    <source>
        <dbReference type="EMBL" id="KAI3741904.1"/>
    </source>
</evidence>
<sequence>MDKGEERAKMGSCDRDLGCKCLVWVRFDPGLGVVLMIGASGWTTIPLFGSGVQLILDRIGLELRSVNSGIDIGKSRERYRYHQKTCNNSARNRSGGKREAPIGANAWSGMGASACSRSGSRRKYDAIDYAVCKTGFMPSSLNKKELIVRAATLGDRGD</sequence>
<evidence type="ECO:0000313" key="2">
    <source>
        <dbReference type="Proteomes" id="UP001056120"/>
    </source>
</evidence>
<proteinExistence type="predicted"/>